<evidence type="ECO:0000256" key="2">
    <source>
        <dbReference type="ARBA" id="ARBA00022737"/>
    </source>
</evidence>
<dbReference type="PaxDb" id="121845-A0A3Q0ITV4"/>
<name>A0A3Q0ITV4_DIACI</name>
<protein>
    <submittedName>
        <fullName evidence="6">Chondroitin sulfate proteoglycan 4-like</fullName>
    </submittedName>
</protein>
<dbReference type="RefSeq" id="XP_026678088.1">
    <property type="nucleotide sequence ID" value="XM_026822287.1"/>
</dbReference>
<dbReference type="InterPro" id="IPR039005">
    <property type="entry name" value="CSPG_rpt"/>
</dbReference>
<feature type="non-terminal residue" evidence="6">
    <location>
        <position position="415"/>
    </location>
</feature>
<feature type="repeat" description="CSPG" evidence="4">
    <location>
        <begin position="9"/>
        <end position="106"/>
    </location>
</feature>
<dbReference type="Proteomes" id="UP000079169">
    <property type="component" value="Unplaced"/>
</dbReference>
<gene>
    <name evidence="6" type="primary">LOC108252171</name>
</gene>
<proteinExistence type="predicted"/>
<dbReference type="STRING" id="121845.A0A3Q0ITV4"/>
<evidence type="ECO:0000256" key="4">
    <source>
        <dbReference type="PROSITE-ProRule" id="PRU01201"/>
    </source>
</evidence>
<keyword evidence="1" id="KW-0732">Signal</keyword>
<evidence type="ECO:0000313" key="6">
    <source>
        <dbReference type="RefSeq" id="XP_026678088.1"/>
    </source>
</evidence>
<organism evidence="5 6">
    <name type="scientific">Diaphorina citri</name>
    <name type="common">Asian citrus psyllid</name>
    <dbReference type="NCBI Taxonomy" id="121845"/>
    <lineage>
        <taxon>Eukaryota</taxon>
        <taxon>Metazoa</taxon>
        <taxon>Ecdysozoa</taxon>
        <taxon>Arthropoda</taxon>
        <taxon>Hexapoda</taxon>
        <taxon>Insecta</taxon>
        <taxon>Pterygota</taxon>
        <taxon>Neoptera</taxon>
        <taxon>Paraneoptera</taxon>
        <taxon>Hemiptera</taxon>
        <taxon>Sternorrhyncha</taxon>
        <taxon>Psylloidea</taxon>
        <taxon>Psyllidae</taxon>
        <taxon>Diaphorininae</taxon>
        <taxon>Diaphorina</taxon>
    </lineage>
</organism>
<reference evidence="6" key="1">
    <citation type="submission" date="2025-08" db="UniProtKB">
        <authorList>
            <consortium name="RefSeq"/>
        </authorList>
    </citation>
    <scope>IDENTIFICATION</scope>
</reference>
<feature type="repeat" description="CSPG" evidence="4">
    <location>
        <begin position="139"/>
        <end position="228"/>
    </location>
</feature>
<sequence length="415" mass="45634">MNKSPLAVALEIIRLEPLTVSEGENTLLSSAHISLVLDAARYGVRESGVMFHIYSPPTHGTLHLEIWEHDAHAGQMFTLLDLAKDKVRYIHDGSESRLDSFQCEVALSPGPGFLLPSYLQGRHRFRFHIQITPVNDPPTLTIPQTRVLRLAQGTRKTLSSDLLLASDLDSSPADLVFSVNQSESSMGHLERDHVTTLSFTQEELSQGRVQYVHTGNSTGNFKLALQVRLAAHKGTGNFKLALQVVEGGQERLSGSIVCHGVSSLSYRVTRPPRHGRLDLTEAVTSKKIIARDISRFSGAQLSRSLILYSHDDSESRSDRVEFVAVSSDKEDFQYIGSISISVALTNDNAPRRSSNHSVELVTGSSHLVLPSHLSYADEDTDATPHNIIYSVRSSEGGALYSAVKQTDRPLSEFSQ</sequence>
<accession>A0A3Q0ITV4</accession>
<dbReference type="Pfam" id="PF16184">
    <property type="entry name" value="Cadherin_3"/>
    <property type="match status" value="3"/>
</dbReference>
<keyword evidence="3" id="KW-0325">Glycoprotein</keyword>
<keyword evidence="5" id="KW-1185">Reference proteome</keyword>
<keyword evidence="2" id="KW-0677">Repeat</keyword>
<dbReference type="PROSITE" id="PS51854">
    <property type="entry name" value="CSPG"/>
    <property type="match status" value="2"/>
</dbReference>
<evidence type="ECO:0000313" key="5">
    <source>
        <dbReference type="Proteomes" id="UP000079169"/>
    </source>
</evidence>
<dbReference type="PANTHER" id="PTHR45739">
    <property type="entry name" value="MATRIX PROTEIN, PUTATIVE-RELATED"/>
    <property type="match status" value="1"/>
</dbReference>
<dbReference type="PANTHER" id="PTHR45739:SF8">
    <property type="entry name" value="FRAS1-RELATED EXTRACELLULAR MATRIX PROTEIN 1"/>
    <property type="match status" value="1"/>
</dbReference>
<evidence type="ECO:0000256" key="3">
    <source>
        <dbReference type="ARBA" id="ARBA00023180"/>
    </source>
</evidence>
<dbReference type="GeneID" id="108252171"/>
<dbReference type="KEGG" id="dci:108252171"/>
<dbReference type="InterPro" id="IPR051561">
    <property type="entry name" value="FRAS1_ECM"/>
</dbReference>
<dbReference type="AlphaFoldDB" id="A0A3Q0ITV4"/>
<evidence type="ECO:0000256" key="1">
    <source>
        <dbReference type="ARBA" id="ARBA00022729"/>
    </source>
</evidence>
<dbReference type="GO" id="GO:0009653">
    <property type="term" value="P:anatomical structure morphogenesis"/>
    <property type="evidence" value="ECO:0007669"/>
    <property type="project" value="TreeGrafter"/>
</dbReference>